<gene>
    <name evidence="10" type="ORF">TAV2_LOCUS21241</name>
</gene>
<evidence type="ECO:0000256" key="8">
    <source>
        <dbReference type="PROSITE-ProRule" id="PRU00175"/>
    </source>
</evidence>
<dbReference type="EMBL" id="OU466862">
    <property type="protein sequence ID" value="CAH2072658.1"/>
    <property type="molecule type" value="Genomic_DNA"/>
</dbReference>
<dbReference type="EC" id="2.3.2.27" evidence="2"/>
<evidence type="ECO:0000313" key="10">
    <source>
        <dbReference type="EMBL" id="CAH2072658.1"/>
    </source>
</evidence>
<evidence type="ECO:0000256" key="3">
    <source>
        <dbReference type="ARBA" id="ARBA00022679"/>
    </source>
</evidence>
<comment type="catalytic activity">
    <reaction evidence="1">
        <text>S-ubiquitinyl-[E2 ubiquitin-conjugating enzyme]-L-cysteine + [acceptor protein]-L-lysine = [E2 ubiquitin-conjugating enzyme]-L-cysteine + N(6)-ubiquitinyl-[acceptor protein]-L-lysine.</text>
        <dbReference type="EC" id="2.3.2.27"/>
    </reaction>
</comment>
<dbReference type="Proteomes" id="UP000836841">
    <property type="component" value="Chromosome 6"/>
</dbReference>
<keyword evidence="7" id="KW-0862">Zinc</keyword>
<organism evidence="10 11">
    <name type="scientific">Thlaspi arvense</name>
    <name type="common">Field penny-cress</name>
    <dbReference type="NCBI Taxonomy" id="13288"/>
    <lineage>
        <taxon>Eukaryota</taxon>
        <taxon>Viridiplantae</taxon>
        <taxon>Streptophyta</taxon>
        <taxon>Embryophyta</taxon>
        <taxon>Tracheophyta</taxon>
        <taxon>Spermatophyta</taxon>
        <taxon>Magnoliopsida</taxon>
        <taxon>eudicotyledons</taxon>
        <taxon>Gunneridae</taxon>
        <taxon>Pentapetalae</taxon>
        <taxon>rosids</taxon>
        <taxon>malvids</taxon>
        <taxon>Brassicales</taxon>
        <taxon>Brassicaceae</taxon>
        <taxon>Thlaspideae</taxon>
        <taxon>Thlaspi</taxon>
    </lineage>
</organism>
<dbReference type="InterPro" id="IPR013083">
    <property type="entry name" value="Znf_RING/FYVE/PHD"/>
</dbReference>
<dbReference type="GO" id="GO:0005737">
    <property type="term" value="C:cytoplasm"/>
    <property type="evidence" value="ECO:0007669"/>
    <property type="project" value="TreeGrafter"/>
</dbReference>
<evidence type="ECO:0000259" key="9">
    <source>
        <dbReference type="PROSITE" id="PS50089"/>
    </source>
</evidence>
<evidence type="ECO:0000256" key="4">
    <source>
        <dbReference type="ARBA" id="ARBA00022723"/>
    </source>
</evidence>
<keyword evidence="6" id="KW-0833">Ubl conjugation pathway</keyword>
<keyword evidence="4" id="KW-0479">Metal-binding</keyword>
<dbReference type="GO" id="GO:0061630">
    <property type="term" value="F:ubiquitin protein ligase activity"/>
    <property type="evidence" value="ECO:0007669"/>
    <property type="project" value="UniProtKB-EC"/>
</dbReference>
<dbReference type="Pfam" id="PF13639">
    <property type="entry name" value="zf-RING_2"/>
    <property type="match status" value="1"/>
</dbReference>
<reference evidence="10 11" key="1">
    <citation type="submission" date="2022-03" db="EMBL/GenBank/DDBJ databases">
        <authorList>
            <person name="Nunn A."/>
            <person name="Chopra R."/>
            <person name="Nunn A."/>
            <person name="Contreras Garrido A."/>
        </authorList>
    </citation>
    <scope>NUCLEOTIDE SEQUENCE [LARGE SCALE GENOMIC DNA]</scope>
</reference>
<keyword evidence="3" id="KW-0808">Transferase</keyword>
<dbReference type="FunFam" id="3.30.40.10:FF:000127">
    <property type="entry name" value="E3 ubiquitin-protein ligase RNF181"/>
    <property type="match status" value="1"/>
</dbReference>
<dbReference type="SUPFAM" id="SSF57850">
    <property type="entry name" value="RING/U-box"/>
    <property type="match status" value="1"/>
</dbReference>
<dbReference type="PANTHER" id="PTHR15710:SF230">
    <property type="entry name" value="OS08G0464400 PROTEIN"/>
    <property type="match status" value="1"/>
</dbReference>
<proteinExistence type="predicted"/>
<dbReference type="PROSITE" id="PS50089">
    <property type="entry name" value="ZF_RING_2"/>
    <property type="match status" value="1"/>
</dbReference>
<dbReference type="SMART" id="SM00184">
    <property type="entry name" value="RING"/>
    <property type="match status" value="1"/>
</dbReference>
<evidence type="ECO:0000313" key="11">
    <source>
        <dbReference type="Proteomes" id="UP000836841"/>
    </source>
</evidence>
<accession>A0AAU9SWH4</accession>
<keyword evidence="11" id="KW-1185">Reference proteome</keyword>
<evidence type="ECO:0000256" key="5">
    <source>
        <dbReference type="ARBA" id="ARBA00022771"/>
    </source>
</evidence>
<feature type="domain" description="RING-type" evidence="9">
    <location>
        <begin position="329"/>
        <end position="370"/>
    </location>
</feature>
<dbReference type="AlphaFoldDB" id="A0AAU9SWH4"/>
<evidence type="ECO:0000256" key="1">
    <source>
        <dbReference type="ARBA" id="ARBA00000900"/>
    </source>
</evidence>
<dbReference type="InterPro" id="IPR001841">
    <property type="entry name" value="Znf_RING"/>
</dbReference>
<name>A0AAU9SWH4_THLAR</name>
<keyword evidence="5 8" id="KW-0863">Zinc-finger</keyword>
<evidence type="ECO:0000256" key="2">
    <source>
        <dbReference type="ARBA" id="ARBA00012483"/>
    </source>
</evidence>
<evidence type="ECO:0000256" key="7">
    <source>
        <dbReference type="ARBA" id="ARBA00022833"/>
    </source>
</evidence>
<evidence type="ECO:0000256" key="6">
    <source>
        <dbReference type="ARBA" id="ARBA00022786"/>
    </source>
</evidence>
<sequence>MAKLFGCAINVEAEEEGGGGSSIPREVPRSGIQPDGEAMGFPVCFPPVSQREINPYFRFLESNSDAGSASMDSESDLQNCFIDFFDRESYEMETVGEFYMSPNQRLSSSDDFNFWGLDDPEEEIELGLGIGFGSGSGSGSGEIRGDSGWIGLTGDREIDAGQVEVGTGLTPVEDDLFGEESGTDLSPVGEEAAMVADEELEWEDLQNGISWVQEPVQVRLFSVEEEEEEDGEELSLASRDGDREWEVLLPVINVGFFEETEDIIAASDLMDLEYGVFLDGLYEYGENDGDYDDVLARTFDDEVTGSPPASKRVVDELPVVEVSSGNMACAICKDEIVAEEKVKRLPCRHYYHGECIIPWLGIRNTCPVCRYELPTDDLEYESRRRSQRLAARRDLMSE</sequence>
<dbReference type="PANTHER" id="PTHR15710">
    <property type="entry name" value="E3 UBIQUITIN-PROTEIN LIGASE PRAJA"/>
    <property type="match status" value="1"/>
</dbReference>
<dbReference type="GO" id="GO:0008270">
    <property type="term" value="F:zinc ion binding"/>
    <property type="evidence" value="ECO:0007669"/>
    <property type="project" value="UniProtKB-KW"/>
</dbReference>
<dbReference type="GO" id="GO:0016567">
    <property type="term" value="P:protein ubiquitination"/>
    <property type="evidence" value="ECO:0007669"/>
    <property type="project" value="UniProtKB-ARBA"/>
</dbReference>
<protein>
    <recommendedName>
        <fullName evidence="2">RING-type E3 ubiquitin transferase</fullName>
        <ecNumber evidence="2">2.3.2.27</ecNumber>
    </recommendedName>
</protein>
<dbReference type="Gene3D" id="3.30.40.10">
    <property type="entry name" value="Zinc/RING finger domain, C3HC4 (zinc finger)"/>
    <property type="match status" value="1"/>
</dbReference>